<sequence length="77" mass="9277">MSDEFKYQRIESEKWFNMGKAYRCHVISTDHYRNYKTYNNYDDDRSNRLVLSLTMLPALNISVESVSDSPLENRYKE</sequence>
<evidence type="ECO:0000313" key="2">
    <source>
        <dbReference type="Proteomes" id="UP000198211"/>
    </source>
</evidence>
<proteinExistence type="predicted"/>
<gene>
    <name evidence="1" type="ORF">PHMEG_00025108</name>
</gene>
<name>A0A225VFC9_9STRA</name>
<comment type="caution">
    <text evidence="1">The sequence shown here is derived from an EMBL/GenBank/DDBJ whole genome shotgun (WGS) entry which is preliminary data.</text>
</comment>
<protein>
    <submittedName>
        <fullName evidence="1">Uncharacterized protein</fullName>
    </submittedName>
</protein>
<reference evidence="2" key="1">
    <citation type="submission" date="2017-03" db="EMBL/GenBank/DDBJ databases">
        <title>Phytopthora megakarya and P. palmivora, two closely related causual agents of cacao black pod achieved similar genome size and gene model numbers by different mechanisms.</title>
        <authorList>
            <person name="Ali S."/>
            <person name="Shao J."/>
            <person name="Larry D.J."/>
            <person name="Kronmiller B."/>
            <person name="Shen D."/>
            <person name="Strem M.D."/>
            <person name="Melnick R.L."/>
            <person name="Guiltinan M.J."/>
            <person name="Tyler B.M."/>
            <person name="Meinhardt L.W."/>
            <person name="Bailey B.A."/>
        </authorList>
    </citation>
    <scope>NUCLEOTIDE SEQUENCE [LARGE SCALE GENOMIC DNA]</scope>
    <source>
        <strain evidence="2">zdho120</strain>
    </source>
</reference>
<accession>A0A225VFC9</accession>
<dbReference type="Proteomes" id="UP000198211">
    <property type="component" value="Unassembled WGS sequence"/>
</dbReference>
<evidence type="ECO:0000313" key="1">
    <source>
        <dbReference type="EMBL" id="OWZ03200.1"/>
    </source>
</evidence>
<keyword evidence="2" id="KW-1185">Reference proteome</keyword>
<organism evidence="1 2">
    <name type="scientific">Phytophthora megakarya</name>
    <dbReference type="NCBI Taxonomy" id="4795"/>
    <lineage>
        <taxon>Eukaryota</taxon>
        <taxon>Sar</taxon>
        <taxon>Stramenopiles</taxon>
        <taxon>Oomycota</taxon>
        <taxon>Peronosporomycetes</taxon>
        <taxon>Peronosporales</taxon>
        <taxon>Peronosporaceae</taxon>
        <taxon>Phytophthora</taxon>
    </lineage>
</organism>
<dbReference type="AlphaFoldDB" id="A0A225VFC9"/>
<dbReference type="OrthoDB" id="167134at2759"/>
<dbReference type="EMBL" id="NBNE01005664">
    <property type="protein sequence ID" value="OWZ03200.1"/>
    <property type="molecule type" value="Genomic_DNA"/>
</dbReference>